<evidence type="ECO:0000256" key="5">
    <source>
        <dbReference type="ARBA" id="ARBA00022989"/>
    </source>
</evidence>
<feature type="transmembrane region" description="Helical" evidence="7">
    <location>
        <begin position="12"/>
        <end position="32"/>
    </location>
</feature>
<feature type="domain" description="Tripartite ATP-independent periplasmic transporters DctQ component" evidence="8">
    <location>
        <begin position="24"/>
        <end position="150"/>
    </location>
</feature>
<evidence type="ECO:0000256" key="3">
    <source>
        <dbReference type="ARBA" id="ARBA00022475"/>
    </source>
</evidence>
<dbReference type="GO" id="GO:0005886">
    <property type="term" value="C:plasma membrane"/>
    <property type="evidence" value="ECO:0007669"/>
    <property type="project" value="UniProtKB-SubCell"/>
</dbReference>
<comment type="subunit">
    <text evidence="7">The complex comprises the extracytoplasmic solute receptor protein and the two transmembrane proteins.</text>
</comment>
<dbReference type="EMBL" id="CCAE010000087">
    <property type="protein sequence ID" value="CDN90485.1"/>
    <property type="molecule type" value="Genomic_DNA"/>
</dbReference>
<evidence type="ECO:0000259" key="8">
    <source>
        <dbReference type="Pfam" id="PF04290"/>
    </source>
</evidence>
<feature type="transmembrane region" description="Helical" evidence="7">
    <location>
        <begin position="129"/>
        <end position="152"/>
    </location>
</feature>
<keyword evidence="4 7" id="KW-0812">Transmembrane</keyword>
<evidence type="ECO:0000313" key="10">
    <source>
        <dbReference type="Proteomes" id="UP000028878"/>
    </source>
</evidence>
<dbReference type="GO" id="GO:0022857">
    <property type="term" value="F:transmembrane transporter activity"/>
    <property type="evidence" value="ECO:0007669"/>
    <property type="project" value="UniProtKB-UniRule"/>
</dbReference>
<comment type="similarity">
    <text evidence="7">Belongs to the TRAP transporter small permease family.</text>
</comment>
<dbReference type="Pfam" id="PF04290">
    <property type="entry name" value="DctQ"/>
    <property type="match status" value="1"/>
</dbReference>
<keyword evidence="10" id="KW-1185">Reference proteome</keyword>
<dbReference type="RefSeq" id="WP_009516336.1">
    <property type="nucleotide sequence ID" value="NZ_CCAE010000087.1"/>
</dbReference>
<organism evidence="9 10">
    <name type="scientific">Hydrogenophaga intermedia</name>
    <dbReference type="NCBI Taxonomy" id="65786"/>
    <lineage>
        <taxon>Bacteria</taxon>
        <taxon>Pseudomonadati</taxon>
        <taxon>Pseudomonadota</taxon>
        <taxon>Betaproteobacteria</taxon>
        <taxon>Burkholderiales</taxon>
        <taxon>Comamonadaceae</taxon>
        <taxon>Hydrogenophaga</taxon>
    </lineage>
</organism>
<reference evidence="10" key="2">
    <citation type="submission" date="2014-11" db="EMBL/GenBank/DDBJ databases">
        <title>Draft genome sequence of Hydrogenophaga intermedia S1.</title>
        <authorList>
            <person name="Gan H.M."/>
            <person name="Chew T.H."/>
            <person name="Stolz A."/>
        </authorList>
    </citation>
    <scope>NUCLEOTIDE SEQUENCE [LARGE SCALE GENOMIC DNA]</scope>
    <source>
        <strain evidence="10">S1</strain>
    </source>
</reference>
<dbReference type="Proteomes" id="UP000028878">
    <property type="component" value="Unassembled WGS sequence"/>
</dbReference>
<comment type="subcellular location">
    <subcellularLocation>
        <location evidence="7">Cell inner membrane</location>
        <topology evidence="7">Multi-pass membrane protein</topology>
    </subcellularLocation>
    <subcellularLocation>
        <location evidence="1">Cell membrane</location>
        <topology evidence="1">Multi-pass membrane protein</topology>
    </subcellularLocation>
</comment>
<evidence type="ECO:0000313" key="9">
    <source>
        <dbReference type="EMBL" id="CDN90485.1"/>
    </source>
</evidence>
<evidence type="ECO:0000256" key="6">
    <source>
        <dbReference type="ARBA" id="ARBA00023136"/>
    </source>
</evidence>
<dbReference type="AlphaFoldDB" id="A0A1L1PZ02"/>
<accession>A0A1L1PZ02</accession>
<keyword evidence="3" id="KW-1003">Cell membrane</keyword>
<keyword evidence="5 7" id="KW-1133">Transmembrane helix</keyword>
<name>A0A1L1PZ02_HYDIT</name>
<keyword evidence="7" id="KW-0997">Cell inner membrane</keyword>
<gene>
    <name evidence="9" type="ORF">BN948_04930</name>
</gene>
<feature type="transmembrane region" description="Helical" evidence="7">
    <location>
        <begin position="44"/>
        <end position="66"/>
    </location>
</feature>
<proteinExistence type="inferred from homology"/>
<evidence type="ECO:0000256" key="4">
    <source>
        <dbReference type="ARBA" id="ARBA00022692"/>
    </source>
</evidence>
<feature type="transmembrane region" description="Helical" evidence="7">
    <location>
        <begin position="91"/>
        <end position="108"/>
    </location>
</feature>
<evidence type="ECO:0000256" key="1">
    <source>
        <dbReference type="ARBA" id="ARBA00004651"/>
    </source>
</evidence>
<keyword evidence="6 7" id="KW-0472">Membrane</keyword>
<keyword evidence="2 7" id="KW-0813">Transport</keyword>
<sequence length="169" mass="18910">MLTFLNRALRWSTGLMAAMALFTIMLLTLVDVTGRKFFNHSVPGGLEVTEILMVIVIFGALPLVSWRGEHVVFDSLDAFVPSWLHRTQQRVVHLFCAVVFAWMARLMVMRADRFSEYGDITVHLQLPMAPVAWVMAAFLLITALVHLVFVFVRPPEPAFHGAAQTGDAA</sequence>
<evidence type="ECO:0000256" key="7">
    <source>
        <dbReference type="RuleBase" id="RU369079"/>
    </source>
</evidence>
<protein>
    <recommendedName>
        <fullName evidence="7">TRAP transporter small permease protein</fullName>
    </recommendedName>
</protein>
<reference evidence="10" key="1">
    <citation type="submission" date="2014-02" db="EMBL/GenBank/DDBJ databases">
        <authorList>
            <person name="Gan H."/>
        </authorList>
    </citation>
    <scope>NUCLEOTIDE SEQUENCE [LARGE SCALE GENOMIC DNA]</scope>
    <source>
        <strain evidence="10">S1</strain>
    </source>
</reference>
<dbReference type="InterPro" id="IPR055348">
    <property type="entry name" value="DctQ"/>
</dbReference>
<evidence type="ECO:0000256" key="2">
    <source>
        <dbReference type="ARBA" id="ARBA00022448"/>
    </source>
</evidence>
<comment type="function">
    <text evidence="7">Part of the tripartite ATP-independent periplasmic (TRAP) transport system.</text>
</comment>